<keyword evidence="2" id="KW-1185">Reference proteome</keyword>
<proteinExistence type="predicted"/>
<name>M0MLS6_HALMO</name>
<sequence>MIRTIRRILSRTTEEPIVECRHCGVNVEPEADSCPGCGSTEIASYDIAS</sequence>
<reference evidence="1 2" key="1">
    <citation type="journal article" date="2014" name="PLoS Genet.">
        <title>Phylogenetically driven sequencing of extremely halophilic archaea reveals strategies for static and dynamic osmo-response.</title>
        <authorList>
            <person name="Becker E.A."/>
            <person name="Seitzer P.M."/>
            <person name="Tritt A."/>
            <person name="Larsen D."/>
            <person name="Krusor M."/>
            <person name="Yao A.I."/>
            <person name="Wu D."/>
            <person name="Madern D."/>
            <person name="Eisen J.A."/>
            <person name="Darling A.E."/>
            <person name="Facciotti M.T."/>
        </authorList>
    </citation>
    <scope>NUCLEOTIDE SEQUENCE [LARGE SCALE GENOMIC DNA]</scope>
    <source>
        <strain evidence="1 2">DSM 1307</strain>
    </source>
</reference>
<evidence type="ECO:0008006" key="3">
    <source>
        <dbReference type="Google" id="ProtNLM"/>
    </source>
</evidence>
<dbReference type="EMBL" id="AOMC01000087">
    <property type="protein sequence ID" value="EMA46637.1"/>
    <property type="molecule type" value="Genomic_DNA"/>
</dbReference>
<protein>
    <recommendedName>
        <fullName evidence="3">Small CPxCG-related zinc finger protein</fullName>
    </recommendedName>
</protein>
<dbReference type="AlphaFoldDB" id="M0MLS6"/>
<gene>
    <name evidence="1" type="ORF">C448_06028</name>
</gene>
<evidence type="ECO:0000313" key="2">
    <source>
        <dbReference type="Proteomes" id="UP000011568"/>
    </source>
</evidence>
<comment type="caution">
    <text evidence="1">The sequence shown here is derived from an EMBL/GenBank/DDBJ whole genome shotgun (WGS) entry which is preliminary data.</text>
</comment>
<dbReference type="STRING" id="931277.C448_06028"/>
<accession>M0MLS6</accession>
<dbReference type="Proteomes" id="UP000011568">
    <property type="component" value="Unassembled WGS sequence"/>
</dbReference>
<evidence type="ECO:0000313" key="1">
    <source>
        <dbReference type="EMBL" id="EMA46637.1"/>
    </source>
</evidence>
<organism evidence="1 2">
    <name type="scientific">Halococcus morrhuae DSM 1307</name>
    <dbReference type="NCBI Taxonomy" id="931277"/>
    <lineage>
        <taxon>Archaea</taxon>
        <taxon>Methanobacteriati</taxon>
        <taxon>Methanobacteriota</taxon>
        <taxon>Stenosarchaea group</taxon>
        <taxon>Halobacteria</taxon>
        <taxon>Halobacteriales</taxon>
        <taxon>Halococcaceae</taxon>
        <taxon>Halococcus</taxon>
    </lineage>
</organism>